<dbReference type="OrthoDB" id="2986495at2"/>
<dbReference type="GeneID" id="40827499"/>
<keyword evidence="6" id="KW-1185">Reference proteome</keyword>
<protein>
    <submittedName>
        <fullName evidence="5">Acyl-CoA dehydrogenase</fullName>
    </submittedName>
</protein>
<keyword evidence="1" id="KW-0285">Flavoprotein</keyword>
<dbReference type="Proteomes" id="UP000199063">
    <property type="component" value="Unassembled WGS sequence"/>
</dbReference>
<reference evidence="6" key="1">
    <citation type="submission" date="2016-10" db="EMBL/GenBank/DDBJ databases">
        <authorList>
            <person name="Varghese N."/>
            <person name="Submissions S."/>
        </authorList>
    </citation>
    <scope>NUCLEOTIDE SEQUENCE [LARGE SCALE GENOMIC DNA]</scope>
    <source>
        <strain evidence="6">CGMCC 4.7042</strain>
    </source>
</reference>
<dbReference type="InterPro" id="IPR046373">
    <property type="entry name" value="Acyl-CoA_Oxase/DH_mid-dom_sf"/>
</dbReference>
<dbReference type="RefSeq" id="WP_093651798.1">
    <property type="nucleotide sequence ID" value="NZ_FNHI01000001.1"/>
</dbReference>
<keyword evidence="2" id="KW-0274">FAD</keyword>
<dbReference type="STRING" id="1196353.SAMN05444921_101161"/>
<evidence type="ECO:0000313" key="5">
    <source>
        <dbReference type="EMBL" id="SDL75061.1"/>
    </source>
</evidence>
<evidence type="ECO:0000313" key="6">
    <source>
        <dbReference type="Proteomes" id="UP000199063"/>
    </source>
</evidence>
<keyword evidence="3" id="KW-0560">Oxidoreductase</keyword>
<accession>A0A1G9MM08</accession>
<dbReference type="InterPro" id="IPR037069">
    <property type="entry name" value="AcylCoA_DH/ox_N_sf"/>
</dbReference>
<dbReference type="Gene3D" id="2.40.110.10">
    <property type="entry name" value="Butyryl-CoA Dehydrogenase, subunit A, domain 2"/>
    <property type="match status" value="1"/>
</dbReference>
<dbReference type="SUPFAM" id="SSF47203">
    <property type="entry name" value="Acyl-CoA dehydrogenase C-terminal domain-like"/>
    <property type="match status" value="1"/>
</dbReference>
<dbReference type="GO" id="GO:0003995">
    <property type="term" value="F:acyl-CoA dehydrogenase activity"/>
    <property type="evidence" value="ECO:0007669"/>
    <property type="project" value="TreeGrafter"/>
</dbReference>
<dbReference type="EMBL" id="FNHI01000001">
    <property type="protein sequence ID" value="SDL75061.1"/>
    <property type="molecule type" value="Genomic_DNA"/>
</dbReference>
<dbReference type="PANTHER" id="PTHR43884:SF20">
    <property type="entry name" value="ACYL-COA DEHYDROGENASE FADE28"/>
    <property type="match status" value="1"/>
</dbReference>
<proteinExistence type="predicted"/>
<evidence type="ECO:0000256" key="3">
    <source>
        <dbReference type="ARBA" id="ARBA00023002"/>
    </source>
</evidence>
<dbReference type="PANTHER" id="PTHR43884">
    <property type="entry name" value="ACYL-COA DEHYDROGENASE"/>
    <property type="match status" value="1"/>
</dbReference>
<dbReference type="InterPro" id="IPR036250">
    <property type="entry name" value="AcylCo_DH-like_C"/>
</dbReference>
<dbReference type="AlphaFoldDB" id="A0A1G9MM08"/>
<evidence type="ECO:0000256" key="2">
    <source>
        <dbReference type="ARBA" id="ARBA00022827"/>
    </source>
</evidence>
<dbReference type="SUPFAM" id="SSF56645">
    <property type="entry name" value="Acyl-CoA dehydrogenase NM domain-like"/>
    <property type="match status" value="1"/>
</dbReference>
<dbReference type="GO" id="GO:0050660">
    <property type="term" value="F:flavin adenine dinucleotide binding"/>
    <property type="evidence" value="ECO:0007669"/>
    <property type="project" value="InterPro"/>
</dbReference>
<feature type="domain" description="Acyl-CoA dehydrogenase/oxidase N-terminal" evidence="4">
    <location>
        <begin position="5"/>
        <end position="99"/>
    </location>
</feature>
<dbReference type="Gene3D" id="1.10.540.10">
    <property type="entry name" value="Acyl-CoA dehydrogenase/oxidase, N-terminal domain"/>
    <property type="match status" value="1"/>
</dbReference>
<sequence length="378" mass="38634">MRSMDRAREACEKHLPHLYDELADVPPTTLESPGGPALDAFRRAGGPGLLIPTTYGGSGVSAVDAARITRALGALSPSLGVASAMHNFSVAGLVALVGSAGASGLEWMLIEGIARDRLLVASGFAEGRTGSGILESAVTARRAENGYVVNGSKKPCSLSRSMDLLTASVALTGDDGSTQLGVALIPAGSPGISRNPFWGTPVLAGAESDELVLRDVLVAEELMLRPQVELGSGLDTLQTVGFVWFELLVTSAYTGAVGGLAERAIRAGRGSAGDRAALVIGMEAAAALTENVAGAIDSGTVGNDELGAALTARYAVQDLLVDLADRSAELLGGLAFVTSPEVGQLLAVSRALAFHPPSRLSAAQALLDHHDGAPLRVR</sequence>
<dbReference type="InterPro" id="IPR009100">
    <property type="entry name" value="AcylCoA_DH/oxidase_NM_dom_sf"/>
</dbReference>
<dbReference type="Pfam" id="PF02771">
    <property type="entry name" value="Acyl-CoA_dh_N"/>
    <property type="match status" value="1"/>
</dbReference>
<name>A0A1G9MM08_9ACTN</name>
<gene>
    <name evidence="5" type="ORF">SAMN05444921_101161</name>
</gene>
<evidence type="ECO:0000256" key="1">
    <source>
        <dbReference type="ARBA" id="ARBA00022630"/>
    </source>
</evidence>
<organism evidence="5 6">
    <name type="scientific">Streptomyces wuyuanensis</name>
    <dbReference type="NCBI Taxonomy" id="1196353"/>
    <lineage>
        <taxon>Bacteria</taxon>
        <taxon>Bacillati</taxon>
        <taxon>Actinomycetota</taxon>
        <taxon>Actinomycetes</taxon>
        <taxon>Kitasatosporales</taxon>
        <taxon>Streptomycetaceae</taxon>
        <taxon>Streptomyces</taxon>
    </lineage>
</organism>
<dbReference type="Gene3D" id="1.20.140.10">
    <property type="entry name" value="Butyryl-CoA Dehydrogenase, subunit A, domain 3"/>
    <property type="match status" value="1"/>
</dbReference>
<dbReference type="InterPro" id="IPR013786">
    <property type="entry name" value="AcylCoA_DH/ox_N"/>
</dbReference>
<evidence type="ECO:0000259" key="4">
    <source>
        <dbReference type="Pfam" id="PF02771"/>
    </source>
</evidence>